<keyword evidence="1" id="KW-0472">Membrane</keyword>
<keyword evidence="1" id="KW-1133">Transmembrane helix</keyword>
<evidence type="ECO:0000313" key="2">
    <source>
        <dbReference type="EMBL" id="MBO0512024.1"/>
    </source>
</evidence>
<proteinExistence type="predicted"/>
<evidence type="ECO:0000313" key="3">
    <source>
        <dbReference type="Proteomes" id="UP000664167"/>
    </source>
</evidence>
<feature type="transmembrane region" description="Helical" evidence="1">
    <location>
        <begin position="70"/>
        <end position="89"/>
    </location>
</feature>
<sequence length="137" mass="14547">MGFVVLGAWLLTASLGLYLFVIWMRHGGLRQRTAGVTRLPIWLIMGHVVLAATGLAAWALYLFAHMQASAWAACGVVLVVASFGAMMLFRWLPSPGRHAQGSQKAAERHFPVTAVVAHGVCAAATVLLVVAVAGRSI</sequence>
<comment type="caution">
    <text evidence="2">The sequence shown here is derived from an EMBL/GenBank/DDBJ whole genome shotgun (WGS) entry which is preliminary data.</text>
</comment>
<organism evidence="2 3">
    <name type="scientific">Streptomyces beijiangensis</name>
    <dbReference type="NCBI Taxonomy" id="163361"/>
    <lineage>
        <taxon>Bacteria</taxon>
        <taxon>Bacillati</taxon>
        <taxon>Actinomycetota</taxon>
        <taxon>Actinomycetes</taxon>
        <taxon>Kitasatosporales</taxon>
        <taxon>Streptomycetaceae</taxon>
        <taxon>Streptomyces</taxon>
    </lineage>
</organism>
<feature type="transmembrane region" description="Helical" evidence="1">
    <location>
        <begin position="6"/>
        <end position="27"/>
    </location>
</feature>
<name>A0A939F5S6_9ACTN</name>
<gene>
    <name evidence="2" type="ORF">J0695_09380</name>
</gene>
<dbReference type="AlphaFoldDB" id="A0A939F5S6"/>
<keyword evidence="3" id="KW-1185">Reference proteome</keyword>
<dbReference type="RefSeq" id="WP_206961424.1">
    <property type="nucleotide sequence ID" value="NZ_BAAAJJ010000004.1"/>
</dbReference>
<dbReference type="EMBL" id="JAFLRJ010000082">
    <property type="protein sequence ID" value="MBO0512024.1"/>
    <property type="molecule type" value="Genomic_DNA"/>
</dbReference>
<accession>A0A939F5S6</accession>
<keyword evidence="1" id="KW-0812">Transmembrane</keyword>
<dbReference type="Proteomes" id="UP000664167">
    <property type="component" value="Unassembled WGS sequence"/>
</dbReference>
<feature type="transmembrane region" description="Helical" evidence="1">
    <location>
        <begin position="39"/>
        <end position="64"/>
    </location>
</feature>
<reference evidence="2" key="1">
    <citation type="submission" date="2021-03" db="EMBL/GenBank/DDBJ databases">
        <title>Streptomyces poriferae sp. nov., a novel marine sponge-derived Actinobacteria species with anti-MRSA activity.</title>
        <authorList>
            <person name="Sandoval-Powers M."/>
            <person name="Kralova S."/>
            <person name="Nguyen G.-S."/>
            <person name="Fawwal D."/>
            <person name="Degnes K."/>
            <person name="Klinkenberg G."/>
            <person name="Sletta H."/>
            <person name="Wentzel A."/>
            <person name="Liles M.R."/>
        </authorList>
    </citation>
    <scope>NUCLEOTIDE SEQUENCE</scope>
    <source>
        <strain evidence="2">DSM 41794</strain>
    </source>
</reference>
<feature type="transmembrane region" description="Helical" evidence="1">
    <location>
        <begin position="110"/>
        <end position="134"/>
    </location>
</feature>
<evidence type="ECO:0000256" key="1">
    <source>
        <dbReference type="SAM" id="Phobius"/>
    </source>
</evidence>
<protein>
    <submittedName>
        <fullName evidence="2">Uncharacterized protein</fullName>
    </submittedName>
</protein>